<comment type="caution">
    <text evidence="2">The sequence shown here is derived from an EMBL/GenBank/DDBJ whole genome shotgun (WGS) entry which is preliminary data.</text>
</comment>
<evidence type="ECO:0000313" key="2">
    <source>
        <dbReference type="EMBL" id="PAX06941.1"/>
    </source>
</evidence>
<evidence type="ECO:0000256" key="1">
    <source>
        <dbReference type="SAM" id="MobiDB-lite"/>
    </source>
</evidence>
<feature type="region of interest" description="Disordered" evidence="1">
    <location>
        <begin position="21"/>
        <end position="53"/>
    </location>
</feature>
<dbReference type="Proteomes" id="UP000218151">
    <property type="component" value="Unassembled WGS sequence"/>
</dbReference>
<dbReference type="EMBL" id="NSLI01000004">
    <property type="protein sequence ID" value="PAX06941.1"/>
    <property type="molecule type" value="Genomic_DNA"/>
</dbReference>
<reference evidence="3" key="1">
    <citation type="submission" date="2017-09" db="EMBL/GenBank/DDBJ databases">
        <authorList>
            <person name="Feng G."/>
            <person name="Zhu H."/>
        </authorList>
    </citation>
    <scope>NUCLEOTIDE SEQUENCE [LARGE SCALE GENOMIC DNA]</scope>
    <source>
        <strain evidence="3">1PNM-20</strain>
    </source>
</reference>
<dbReference type="AlphaFoldDB" id="A0A2A2SD56"/>
<evidence type="ECO:0000313" key="3">
    <source>
        <dbReference type="Proteomes" id="UP000218151"/>
    </source>
</evidence>
<name>A0A2A2SD56_9SPHN</name>
<organism evidence="2 3">
    <name type="scientific">Sphingomonas lenta</name>
    <dbReference type="NCBI Taxonomy" id="1141887"/>
    <lineage>
        <taxon>Bacteria</taxon>
        <taxon>Pseudomonadati</taxon>
        <taxon>Pseudomonadota</taxon>
        <taxon>Alphaproteobacteria</taxon>
        <taxon>Sphingomonadales</taxon>
        <taxon>Sphingomonadaceae</taxon>
        <taxon>Sphingomonas</taxon>
    </lineage>
</organism>
<dbReference type="RefSeq" id="WP_095998767.1">
    <property type="nucleotide sequence ID" value="NZ_NSLI01000004.1"/>
</dbReference>
<keyword evidence="3" id="KW-1185">Reference proteome</keyword>
<gene>
    <name evidence="2" type="ORF">CKY28_12795</name>
</gene>
<sequence length="142" mass="15487">MHKQLAFRQAGRRLAARLGRGAQVGEQASPGAQLQDARPAQAERLHTEPRLLGGECSQRWREPLDLTAQLAIDPVRTGQVVGELAGAATPGRTKAATRMDLARVDATPAMIRFLETVWIPLQRIAAGQSHHEQGFILRRVGT</sequence>
<accession>A0A2A2SD56</accession>
<protein>
    <submittedName>
        <fullName evidence="2">Uncharacterized protein</fullName>
    </submittedName>
</protein>
<proteinExistence type="predicted"/>